<reference evidence="1 2" key="1">
    <citation type="journal article" date="2011" name="Science">
        <title>The ecoresponsive genome of Daphnia pulex.</title>
        <authorList>
            <person name="Colbourne J.K."/>
            <person name="Pfrender M.E."/>
            <person name="Gilbert D."/>
            <person name="Thomas W.K."/>
            <person name="Tucker A."/>
            <person name="Oakley T.H."/>
            <person name="Tokishita S."/>
            <person name="Aerts A."/>
            <person name="Arnold G.J."/>
            <person name="Basu M.K."/>
            <person name="Bauer D.J."/>
            <person name="Caceres C.E."/>
            <person name="Carmel L."/>
            <person name="Casola C."/>
            <person name="Choi J.H."/>
            <person name="Detter J.C."/>
            <person name="Dong Q."/>
            <person name="Dusheyko S."/>
            <person name="Eads B.D."/>
            <person name="Frohlich T."/>
            <person name="Geiler-Samerotte K.A."/>
            <person name="Gerlach D."/>
            <person name="Hatcher P."/>
            <person name="Jogdeo S."/>
            <person name="Krijgsveld J."/>
            <person name="Kriventseva E.V."/>
            <person name="Kultz D."/>
            <person name="Laforsch C."/>
            <person name="Lindquist E."/>
            <person name="Lopez J."/>
            <person name="Manak J.R."/>
            <person name="Muller J."/>
            <person name="Pangilinan J."/>
            <person name="Patwardhan R.P."/>
            <person name="Pitluck S."/>
            <person name="Pritham E.J."/>
            <person name="Rechtsteiner A."/>
            <person name="Rho M."/>
            <person name="Rogozin I.B."/>
            <person name="Sakarya O."/>
            <person name="Salamov A."/>
            <person name="Schaack S."/>
            <person name="Shapiro H."/>
            <person name="Shiga Y."/>
            <person name="Skalitzky C."/>
            <person name="Smith Z."/>
            <person name="Souvorov A."/>
            <person name="Sung W."/>
            <person name="Tang Z."/>
            <person name="Tsuchiya D."/>
            <person name="Tu H."/>
            <person name="Vos H."/>
            <person name="Wang M."/>
            <person name="Wolf Y.I."/>
            <person name="Yamagata H."/>
            <person name="Yamada T."/>
            <person name="Ye Y."/>
            <person name="Shaw J.R."/>
            <person name="Andrews J."/>
            <person name="Crease T.J."/>
            <person name="Tang H."/>
            <person name="Lucas S.M."/>
            <person name="Robertson H.M."/>
            <person name="Bork P."/>
            <person name="Koonin E.V."/>
            <person name="Zdobnov E.M."/>
            <person name="Grigoriev I.V."/>
            <person name="Lynch M."/>
            <person name="Boore J.L."/>
        </authorList>
    </citation>
    <scope>NUCLEOTIDE SEQUENCE [LARGE SCALE GENOMIC DNA]</scope>
</reference>
<keyword evidence="2" id="KW-1185">Reference proteome</keyword>
<dbReference type="InParanoid" id="E9HK51"/>
<dbReference type="PhylomeDB" id="E9HK51"/>
<evidence type="ECO:0000313" key="2">
    <source>
        <dbReference type="Proteomes" id="UP000000305"/>
    </source>
</evidence>
<dbReference type="Proteomes" id="UP000000305">
    <property type="component" value="Unassembled WGS sequence"/>
</dbReference>
<evidence type="ECO:0000313" key="1">
    <source>
        <dbReference type="EMBL" id="EFX67892.1"/>
    </source>
</evidence>
<dbReference type="AlphaFoldDB" id="E9HK51"/>
<dbReference type="KEGG" id="dpx:DAPPUDRAFT_260933"/>
<protein>
    <submittedName>
        <fullName evidence="1">Uncharacterized protein</fullName>
    </submittedName>
</protein>
<dbReference type="OrthoDB" id="6347271at2759"/>
<accession>E9HK51</accession>
<gene>
    <name evidence="1" type="ORF">DAPPUDRAFT_260933</name>
</gene>
<sequence>MTAFIASQETDSSTSVAADCCRNAQNYFNRHSFQLNSDGISFINDRDVETSNGPAVSSFNRNRRLLVREFTPQDVVRCLDSLSAKRNRRSFHIAFIGDSTILADPLVTSWLFDNLRISFYWRDLIKDDLIADFKRWASTDDDSQAPDFILLGVTAHHIDQNNRSTIADSFRTYEKLLEKQLMPLINQSLTVHPRQEIVWLLQSLTSMDRVNRGFYPETIRMYNNAVRLILKDTRVVMWETINLIVEEYLRGCALTRDERRDNENTDHERVDNGYLNCKDFIHPGMGALSIGTQLIINHICE</sequence>
<organism evidence="1 2">
    <name type="scientific">Daphnia pulex</name>
    <name type="common">Water flea</name>
    <dbReference type="NCBI Taxonomy" id="6669"/>
    <lineage>
        <taxon>Eukaryota</taxon>
        <taxon>Metazoa</taxon>
        <taxon>Ecdysozoa</taxon>
        <taxon>Arthropoda</taxon>
        <taxon>Crustacea</taxon>
        <taxon>Branchiopoda</taxon>
        <taxon>Diplostraca</taxon>
        <taxon>Cladocera</taxon>
        <taxon>Anomopoda</taxon>
        <taxon>Daphniidae</taxon>
        <taxon>Daphnia</taxon>
    </lineage>
</organism>
<proteinExistence type="predicted"/>
<dbReference type="HOGENOM" id="CLU_043337_0_0_1"/>
<name>E9HK51_DAPPU</name>
<dbReference type="EMBL" id="GL732667">
    <property type="protein sequence ID" value="EFX67892.1"/>
    <property type="molecule type" value="Genomic_DNA"/>
</dbReference>